<evidence type="ECO:0000313" key="18">
    <source>
        <dbReference type="Proteomes" id="UP000567246"/>
    </source>
</evidence>
<feature type="transmembrane region" description="Helical" evidence="11">
    <location>
        <begin position="199"/>
        <end position="217"/>
    </location>
</feature>
<keyword evidence="2" id="KW-0813">Transport</keyword>
<feature type="domain" description="NADH:quinone oxidoreductase/Mrp antiporter transmembrane" evidence="12">
    <location>
        <begin position="124"/>
        <end position="395"/>
    </location>
</feature>
<evidence type="ECO:0000256" key="8">
    <source>
        <dbReference type="ARBA" id="ARBA00023136"/>
    </source>
</evidence>
<feature type="transmembrane region" description="Helical" evidence="11">
    <location>
        <begin position="401"/>
        <end position="420"/>
    </location>
</feature>
<keyword evidence="18" id="KW-1185">Reference proteome</keyword>
<feature type="transmembrane region" description="Helical" evidence="11">
    <location>
        <begin position="362"/>
        <end position="381"/>
    </location>
</feature>
<name>A0A7W9JHW7_9MICC</name>
<feature type="transmembrane region" description="Helical" evidence="11">
    <location>
        <begin position="155"/>
        <end position="179"/>
    </location>
</feature>
<feature type="transmembrane region" description="Helical" evidence="11">
    <location>
        <begin position="687"/>
        <end position="707"/>
    </location>
</feature>
<dbReference type="PANTHER" id="PTHR43373">
    <property type="entry name" value="NA(+)/H(+) ANTIPORTER SUBUNIT"/>
    <property type="match status" value="1"/>
</dbReference>
<gene>
    <name evidence="17" type="ORF">HDA33_000779</name>
</gene>
<proteinExistence type="predicted"/>
<accession>A0A7W9JHW7</accession>
<feature type="domain" description="Na+/H+ antiporter MnhB subunit-related protein" evidence="14">
    <location>
        <begin position="793"/>
        <end position="909"/>
    </location>
</feature>
<dbReference type="Pfam" id="PF13244">
    <property type="entry name" value="MbhD"/>
    <property type="match status" value="1"/>
</dbReference>
<evidence type="ECO:0000256" key="10">
    <source>
        <dbReference type="SAM" id="MobiDB-lite"/>
    </source>
</evidence>
<evidence type="ECO:0000256" key="4">
    <source>
        <dbReference type="ARBA" id="ARBA00022475"/>
    </source>
</evidence>
<evidence type="ECO:0000259" key="14">
    <source>
        <dbReference type="Pfam" id="PF04039"/>
    </source>
</evidence>
<feature type="transmembrane region" description="Helical" evidence="11">
    <location>
        <begin position="499"/>
        <end position="525"/>
    </location>
</feature>
<feature type="transmembrane region" description="Helical" evidence="11">
    <location>
        <begin position="67"/>
        <end position="88"/>
    </location>
</feature>
<evidence type="ECO:0000256" key="11">
    <source>
        <dbReference type="SAM" id="Phobius"/>
    </source>
</evidence>
<dbReference type="InterPro" id="IPR046806">
    <property type="entry name" value="MrpA_C/MbhE"/>
</dbReference>
<dbReference type="InterPro" id="IPR025383">
    <property type="entry name" value="MrpA_C/MbhD"/>
</dbReference>
<dbReference type="GO" id="GO:0015297">
    <property type="term" value="F:antiporter activity"/>
    <property type="evidence" value="ECO:0007669"/>
    <property type="project" value="UniProtKB-KW"/>
</dbReference>
<feature type="compositionally biased region" description="Low complexity" evidence="10">
    <location>
        <begin position="937"/>
        <end position="953"/>
    </location>
</feature>
<dbReference type="Pfam" id="PF00361">
    <property type="entry name" value="Proton_antipo_M"/>
    <property type="match status" value="1"/>
</dbReference>
<dbReference type="RefSeq" id="WP_184171114.1">
    <property type="nucleotide sequence ID" value="NZ_BAABAG010000008.1"/>
</dbReference>
<feature type="transmembrane region" description="Helical" evidence="11">
    <location>
        <begin position="237"/>
        <end position="258"/>
    </location>
</feature>
<feature type="transmembrane region" description="Helical" evidence="11">
    <location>
        <begin position="795"/>
        <end position="814"/>
    </location>
</feature>
<dbReference type="InterPro" id="IPR007182">
    <property type="entry name" value="MnhB"/>
</dbReference>
<feature type="transmembrane region" description="Helical" evidence="11">
    <location>
        <begin position="456"/>
        <end position="479"/>
    </location>
</feature>
<dbReference type="Pfam" id="PF04039">
    <property type="entry name" value="MnhB"/>
    <property type="match status" value="1"/>
</dbReference>
<keyword evidence="8 11" id="KW-0472">Membrane</keyword>
<dbReference type="InterPro" id="IPR001750">
    <property type="entry name" value="ND/Mrp_TM"/>
</dbReference>
<evidence type="ECO:0000256" key="5">
    <source>
        <dbReference type="ARBA" id="ARBA00022692"/>
    </source>
</evidence>
<dbReference type="Pfam" id="PF20501">
    <property type="entry name" value="MbhE"/>
    <property type="match status" value="1"/>
</dbReference>
<dbReference type="NCBIfam" id="NF009290">
    <property type="entry name" value="PRK12650.1"/>
    <property type="match status" value="1"/>
</dbReference>
<dbReference type="GO" id="GO:0006811">
    <property type="term" value="P:monoatomic ion transport"/>
    <property type="evidence" value="ECO:0007669"/>
    <property type="project" value="UniProtKB-KW"/>
</dbReference>
<feature type="transmembrane region" description="Helical" evidence="11">
    <location>
        <begin position="747"/>
        <end position="765"/>
    </location>
</feature>
<reference evidence="17 18" key="1">
    <citation type="submission" date="2020-08" db="EMBL/GenBank/DDBJ databases">
        <title>Sequencing the genomes of 1000 actinobacteria strains.</title>
        <authorList>
            <person name="Klenk H.-P."/>
        </authorList>
    </citation>
    <scope>NUCLEOTIDE SEQUENCE [LARGE SCALE GENOMIC DNA]</scope>
    <source>
        <strain evidence="17 18">DSM 17945</strain>
    </source>
</reference>
<evidence type="ECO:0000256" key="7">
    <source>
        <dbReference type="ARBA" id="ARBA00023065"/>
    </source>
</evidence>
<dbReference type="Pfam" id="PF00662">
    <property type="entry name" value="Proton_antipo_N"/>
    <property type="match status" value="1"/>
</dbReference>
<keyword evidence="4" id="KW-1003">Cell membrane</keyword>
<feature type="transmembrane region" description="Helical" evidence="11">
    <location>
        <begin position="603"/>
        <end position="621"/>
    </location>
</feature>
<protein>
    <submittedName>
        <fullName evidence="17">Multicomponent Na+:H+ antiporter subunit A</fullName>
    </submittedName>
</protein>
<evidence type="ECO:0000313" key="17">
    <source>
        <dbReference type="EMBL" id="MBB5848215.1"/>
    </source>
</evidence>
<dbReference type="InterPro" id="IPR050616">
    <property type="entry name" value="CPA3_Na-H_Antiporter_A"/>
</dbReference>
<feature type="transmembrane region" description="Helical" evidence="11">
    <location>
        <begin position="571"/>
        <end position="591"/>
    </location>
</feature>
<dbReference type="InterPro" id="IPR001516">
    <property type="entry name" value="Proton_antipo_N"/>
</dbReference>
<feature type="transmembrane region" description="Helical" evidence="11">
    <location>
        <begin position="317"/>
        <end position="341"/>
    </location>
</feature>
<feature type="transmembrane region" description="Helical" evidence="11">
    <location>
        <begin position="264"/>
        <end position="285"/>
    </location>
</feature>
<comment type="subcellular location">
    <subcellularLocation>
        <location evidence="1">Cell membrane</location>
        <topology evidence="1">Multi-pass membrane protein</topology>
    </subcellularLocation>
    <subcellularLocation>
        <location evidence="9">Membrane</location>
        <topology evidence="9">Multi-pass membrane protein</topology>
    </subcellularLocation>
</comment>
<organism evidence="17 18">
    <name type="scientific">Micrococcus endophyticus</name>
    <dbReference type="NCBI Taxonomy" id="455343"/>
    <lineage>
        <taxon>Bacteria</taxon>
        <taxon>Bacillati</taxon>
        <taxon>Actinomycetota</taxon>
        <taxon>Actinomycetes</taxon>
        <taxon>Micrococcales</taxon>
        <taxon>Micrococcaceae</taxon>
        <taxon>Micrococcus</taxon>
    </lineage>
</organism>
<evidence type="ECO:0000259" key="13">
    <source>
        <dbReference type="Pfam" id="PF00662"/>
    </source>
</evidence>
<feature type="transmembrane region" description="Helical" evidence="11">
    <location>
        <begin position="820"/>
        <end position="840"/>
    </location>
</feature>
<evidence type="ECO:0000259" key="15">
    <source>
        <dbReference type="Pfam" id="PF13244"/>
    </source>
</evidence>
<evidence type="ECO:0000259" key="12">
    <source>
        <dbReference type="Pfam" id="PF00361"/>
    </source>
</evidence>
<dbReference type="PRINTS" id="PR01434">
    <property type="entry name" value="NADHDHGNASE5"/>
</dbReference>
<evidence type="ECO:0000256" key="3">
    <source>
        <dbReference type="ARBA" id="ARBA00022449"/>
    </source>
</evidence>
<evidence type="ECO:0000256" key="1">
    <source>
        <dbReference type="ARBA" id="ARBA00004651"/>
    </source>
</evidence>
<dbReference type="GO" id="GO:0005886">
    <property type="term" value="C:plasma membrane"/>
    <property type="evidence" value="ECO:0007669"/>
    <property type="project" value="UniProtKB-SubCell"/>
</dbReference>
<feature type="transmembrane region" description="Helical" evidence="11">
    <location>
        <begin position="653"/>
        <end position="675"/>
    </location>
</feature>
<feature type="transmembrane region" description="Helical" evidence="11">
    <location>
        <begin position="292"/>
        <end position="311"/>
    </location>
</feature>
<feature type="transmembrane region" description="Helical" evidence="11">
    <location>
        <begin position="894"/>
        <end position="915"/>
    </location>
</feature>
<feature type="transmembrane region" description="Helical" evidence="11">
    <location>
        <begin position="852"/>
        <end position="874"/>
    </location>
</feature>
<evidence type="ECO:0000256" key="2">
    <source>
        <dbReference type="ARBA" id="ARBA00022448"/>
    </source>
</evidence>
<evidence type="ECO:0000256" key="6">
    <source>
        <dbReference type="ARBA" id="ARBA00022989"/>
    </source>
</evidence>
<feature type="transmembrane region" description="Helical" evidence="11">
    <location>
        <begin position="108"/>
        <end position="134"/>
    </location>
</feature>
<feature type="transmembrane region" description="Helical" evidence="11">
    <location>
        <begin position="26"/>
        <end position="46"/>
    </location>
</feature>
<sequence length="960" mass="98884">MLLTSLLLTLLPVAAAVPVSRRLGRDAGWVLALPLLAAAGVLAAAWRGGVEAEDHPWIPAIGVDLDLRLNGLALVFSMIVLVIGAAILAYSSRYLGRDPAVHRHGTFYLLMTAFAASMLLLVLADNLVVLFVAWEFTSFASFFLIGRSGDHARDPAIRTLLVTVGGGLALLAAVATMVATTGTASLSGVLDSGIWQDPTLSTVLAVLLAVAAFTKSAQFPFQSWLPDSMVAISPVSAYLHAAAMVKAGVFLLLVFSPVLAGHAVWSALLLISGLTTAVFGAVAAVRRHDLKGLLAYSTMSQLGLLTAVIGIGTPAALTAAIVHTVAHALFKSSLFMLIGVVDHEAGTRDLRVLAGRRVRLPVTGTALAVAALSMAGIPPLLGFVSKEGLLDAALGTPGPAWAGPAVTAAIALASVFTVAYSGRLVLGALGLWGPSPAGAPEPWESGRGEEVHEAPAAFWAMPVLAAAAGVVLGLVPHVLDAPVSAAAHAAAGEEHHAHLALWHGVNPALLVSAAVIATGAVLVLLRRPVERVAARAALPVSGLGAVDEARHGLVRLGALVDRASGSVAPRVHLLIPALVLGAFALAGALTVDDLPAVVGAPSRWHDWALVVLVGAGVVATIRAKTRISAMVVVGVVGFGVTLWFFTLGAVDVALTQLLVEVLTVCVMVLLLRRLPGRFRDEEAPHRVQAVVAATIAGVAATLGVLAFTGRSEMSEIAHFYLTQTYAQAGGVNVVNVILVDFRALDTLGEMTVLGATGLTVAALLLNRRPAPPQRSAVDLRSPLAHVRENLVHIRVFGRVFGMLIIALSVLLLLRGHYEPGGGFIAALVAGAGYALLYLAADHDTDRRLQWPYLTLIGGGIALGALTGVAGYLTGKGFLGAAGVKILGYGLSTTLAFDLGVYLAVLGLIVAAFSLLGPERSETEAGAEPDPTSPIADPAAEQTTGQTTAPTPAAAREETSR</sequence>
<keyword evidence="7" id="KW-0406">Ion transport</keyword>
<dbReference type="EMBL" id="JACHMW010000001">
    <property type="protein sequence ID" value="MBB5848215.1"/>
    <property type="molecule type" value="Genomic_DNA"/>
</dbReference>
<keyword evidence="6 11" id="KW-1133">Transmembrane helix</keyword>
<comment type="caution">
    <text evidence="17">The sequence shown here is derived from an EMBL/GenBank/DDBJ whole genome shotgun (WGS) entry which is preliminary data.</text>
</comment>
<keyword evidence="3" id="KW-0050">Antiport</keyword>
<evidence type="ECO:0000259" key="16">
    <source>
        <dbReference type="Pfam" id="PF20501"/>
    </source>
</evidence>
<keyword evidence="5 9" id="KW-0812">Transmembrane</keyword>
<feature type="region of interest" description="Disordered" evidence="10">
    <location>
        <begin position="919"/>
        <end position="960"/>
    </location>
</feature>
<dbReference type="PANTHER" id="PTHR43373:SF1">
    <property type="entry name" value="NA(+)_H(+) ANTIPORTER SUBUNIT A"/>
    <property type="match status" value="1"/>
</dbReference>
<evidence type="ECO:0000256" key="9">
    <source>
        <dbReference type="RuleBase" id="RU000320"/>
    </source>
</evidence>
<feature type="domain" description="MrpA C-terminal/MbhD" evidence="15">
    <location>
        <begin position="612"/>
        <end position="675"/>
    </location>
</feature>
<feature type="domain" description="MrpA C-terminal/MbhE" evidence="16">
    <location>
        <begin position="686"/>
        <end position="771"/>
    </location>
</feature>
<dbReference type="AlphaFoldDB" id="A0A7W9JHW7"/>
<dbReference type="Proteomes" id="UP000567246">
    <property type="component" value="Unassembled WGS sequence"/>
</dbReference>
<feature type="domain" description="NADH-Ubiquinone oxidoreductase (complex I) chain 5 N-terminal" evidence="13">
    <location>
        <begin position="57"/>
        <end position="103"/>
    </location>
</feature>
<feature type="transmembrane region" description="Helical" evidence="11">
    <location>
        <begin position="628"/>
        <end position="647"/>
    </location>
</feature>